<dbReference type="EMBL" id="JBBCAQ010000022">
    <property type="protein sequence ID" value="KAK7590278.1"/>
    <property type="molecule type" value="Genomic_DNA"/>
</dbReference>
<dbReference type="Proteomes" id="UP001367676">
    <property type="component" value="Unassembled WGS sequence"/>
</dbReference>
<evidence type="ECO:0000313" key="2">
    <source>
        <dbReference type="Proteomes" id="UP001367676"/>
    </source>
</evidence>
<dbReference type="Gene3D" id="3.15.10.30">
    <property type="entry name" value="Haemolymph juvenile hormone binding protein"/>
    <property type="match status" value="1"/>
</dbReference>
<protein>
    <recommendedName>
        <fullName evidence="3">Juvenile hormone binding protein</fullName>
    </recommendedName>
</protein>
<proteinExistence type="predicted"/>
<dbReference type="InterPro" id="IPR010562">
    <property type="entry name" value="Haemolymph_juvenile_hormone-bd"/>
</dbReference>
<dbReference type="InterPro" id="IPR038606">
    <property type="entry name" value="To_sf"/>
</dbReference>
<name>A0AAN9TF81_9HEMI</name>
<accession>A0AAN9TF81</accession>
<dbReference type="AlphaFoldDB" id="A0AAN9TF81"/>
<evidence type="ECO:0000313" key="1">
    <source>
        <dbReference type="EMBL" id="KAK7590278.1"/>
    </source>
</evidence>
<sequence length="217" mass="24356">MLNDDKLVTCIRKGLAFLRTFFKQMQTSDGGIPVSGGSIESWRVNNIEIDILSYDAKLYKCDEFEIEQVVSKLSDGTITVKTLWPTAYLAESYILGGIIDKKKVAGSGRFKITVTNFSASLDVKFQENESNVEIKDLKFDANFENVEVTISGLEVEGNENPETLMNNAIQKDKDKFKEMLQANTTFLSKQALVVMNLQLKRTTKKAVVDTVTSWCNL</sequence>
<comment type="caution">
    <text evidence="1">The sequence shown here is derived from an EMBL/GenBank/DDBJ whole genome shotgun (WGS) entry which is preliminary data.</text>
</comment>
<reference evidence="1 2" key="1">
    <citation type="submission" date="2024-03" db="EMBL/GenBank/DDBJ databases">
        <title>Adaptation during the transition from Ophiocordyceps entomopathogen to insect associate is accompanied by gene loss and intensified selection.</title>
        <authorList>
            <person name="Ward C.M."/>
            <person name="Onetto C.A."/>
            <person name="Borneman A.R."/>
        </authorList>
    </citation>
    <scope>NUCLEOTIDE SEQUENCE [LARGE SCALE GENOMIC DNA]</scope>
    <source>
        <strain evidence="1">AWRI1</strain>
        <tissue evidence="1">Single Adult Female</tissue>
    </source>
</reference>
<organism evidence="1 2">
    <name type="scientific">Parthenolecanium corni</name>
    <dbReference type="NCBI Taxonomy" id="536013"/>
    <lineage>
        <taxon>Eukaryota</taxon>
        <taxon>Metazoa</taxon>
        <taxon>Ecdysozoa</taxon>
        <taxon>Arthropoda</taxon>
        <taxon>Hexapoda</taxon>
        <taxon>Insecta</taxon>
        <taxon>Pterygota</taxon>
        <taxon>Neoptera</taxon>
        <taxon>Paraneoptera</taxon>
        <taxon>Hemiptera</taxon>
        <taxon>Sternorrhyncha</taxon>
        <taxon>Coccoidea</taxon>
        <taxon>Coccidae</taxon>
        <taxon>Parthenolecanium</taxon>
    </lineage>
</organism>
<keyword evidence="2" id="KW-1185">Reference proteome</keyword>
<dbReference type="Pfam" id="PF06585">
    <property type="entry name" value="JHBP"/>
    <property type="match status" value="1"/>
</dbReference>
<evidence type="ECO:0008006" key="3">
    <source>
        <dbReference type="Google" id="ProtNLM"/>
    </source>
</evidence>
<gene>
    <name evidence="1" type="ORF">V9T40_001891</name>
</gene>